<dbReference type="EMBL" id="GBRH01229547">
    <property type="protein sequence ID" value="JAD68348.1"/>
    <property type="molecule type" value="Transcribed_RNA"/>
</dbReference>
<accession>A0A0A9C1K6</accession>
<reference evidence="1" key="1">
    <citation type="submission" date="2014-09" db="EMBL/GenBank/DDBJ databases">
        <authorList>
            <person name="Magalhaes I.L.F."/>
            <person name="Oliveira U."/>
            <person name="Santos F.R."/>
            <person name="Vidigal T.H.D.A."/>
            <person name="Brescovit A.D."/>
            <person name="Santos A.J."/>
        </authorList>
    </citation>
    <scope>NUCLEOTIDE SEQUENCE</scope>
    <source>
        <tissue evidence="1">Shoot tissue taken approximately 20 cm above the soil surface</tissue>
    </source>
</reference>
<proteinExistence type="predicted"/>
<dbReference type="AlphaFoldDB" id="A0A0A9C1K6"/>
<sequence length="86" mass="9918">MLQRLRGQKLRHAKAEGVRDHALTQIKPMLSVKKVWRPKKNKEPIIVDDEMHMDDDSPLIKVGAPPNEGMDIYEVFILPSDFRAVK</sequence>
<name>A0A0A9C1K6_ARUDO</name>
<organism evidence="1">
    <name type="scientific">Arundo donax</name>
    <name type="common">Giant reed</name>
    <name type="synonym">Donax arundinaceus</name>
    <dbReference type="NCBI Taxonomy" id="35708"/>
    <lineage>
        <taxon>Eukaryota</taxon>
        <taxon>Viridiplantae</taxon>
        <taxon>Streptophyta</taxon>
        <taxon>Embryophyta</taxon>
        <taxon>Tracheophyta</taxon>
        <taxon>Spermatophyta</taxon>
        <taxon>Magnoliopsida</taxon>
        <taxon>Liliopsida</taxon>
        <taxon>Poales</taxon>
        <taxon>Poaceae</taxon>
        <taxon>PACMAD clade</taxon>
        <taxon>Arundinoideae</taxon>
        <taxon>Arundineae</taxon>
        <taxon>Arundo</taxon>
    </lineage>
</organism>
<evidence type="ECO:0000313" key="1">
    <source>
        <dbReference type="EMBL" id="JAD68348.1"/>
    </source>
</evidence>
<reference evidence="1" key="2">
    <citation type="journal article" date="2015" name="Data Brief">
        <title>Shoot transcriptome of the giant reed, Arundo donax.</title>
        <authorList>
            <person name="Barrero R.A."/>
            <person name="Guerrero F.D."/>
            <person name="Moolhuijzen P."/>
            <person name="Goolsby J.A."/>
            <person name="Tidwell J."/>
            <person name="Bellgard S.E."/>
            <person name="Bellgard M.I."/>
        </authorList>
    </citation>
    <scope>NUCLEOTIDE SEQUENCE</scope>
    <source>
        <tissue evidence="1">Shoot tissue taken approximately 20 cm above the soil surface</tissue>
    </source>
</reference>
<protein>
    <submittedName>
        <fullName evidence="1">Uncharacterized protein</fullName>
    </submittedName>
</protein>